<accession>A0AAX4KF48</accession>
<protein>
    <submittedName>
        <fullName evidence="1">Uncharacterized protein</fullName>
    </submittedName>
</protein>
<evidence type="ECO:0000313" key="1">
    <source>
        <dbReference type="EMBL" id="WWD05132.1"/>
    </source>
</evidence>
<name>A0AAX4KF48_9TREE</name>
<dbReference type="Proteomes" id="UP001358614">
    <property type="component" value="Chromosome 1"/>
</dbReference>
<dbReference type="EMBL" id="CP144089">
    <property type="protein sequence ID" value="WWD05132.1"/>
    <property type="molecule type" value="Genomic_DNA"/>
</dbReference>
<evidence type="ECO:0000313" key="2">
    <source>
        <dbReference type="Proteomes" id="UP001358614"/>
    </source>
</evidence>
<dbReference type="AlphaFoldDB" id="A0AAX4KF48"/>
<gene>
    <name evidence="1" type="ORF">V865_003204</name>
</gene>
<organism evidence="1 2">
    <name type="scientific">Kwoniella europaea PYCC6329</name>
    <dbReference type="NCBI Taxonomy" id="1423913"/>
    <lineage>
        <taxon>Eukaryota</taxon>
        <taxon>Fungi</taxon>
        <taxon>Dikarya</taxon>
        <taxon>Basidiomycota</taxon>
        <taxon>Agaricomycotina</taxon>
        <taxon>Tremellomycetes</taxon>
        <taxon>Tremellales</taxon>
        <taxon>Cryptococcaceae</taxon>
        <taxon>Kwoniella</taxon>
    </lineage>
</organism>
<sequence length="86" mass="9585">MASLLELEYQRATTDDERLSIIDECFTSGLISEGEKTKYTLRLVGLSSLGQGAGTKEEKISLIDQARREGFINDDKAEEDKRSLAE</sequence>
<dbReference type="GeneID" id="91102008"/>
<proteinExistence type="predicted"/>
<dbReference type="RefSeq" id="XP_066083099.1">
    <property type="nucleotide sequence ID" value="XM_066227002.1"/>
</dbReference>
<keyword evidence="2" id="KW-1185">Reference proteome</keyword>
<reference evidence="1 2" key="1">
    <citation type="submission" date="2024-01" db="EMBL/GenBank/DDBJ databases">
        <title>Comparative genomics of Cryptococcus and Kwoniella reveals pathogenesis evolution and contrasting modes of karyotype evolution via chromosome fusion or intercentromeric recombination.</title>
        <authorList>
            <person name="Coelho M.A."/>
            <person name="David-Palma M."/>
            <person name="Shea T."/>
            <person name="Bowers K."/>
            <person name="McGinley-Smith S."/>
            <person name="Mohammad A.W."/>
            <person name="Gnirke A."/>
            <person name="Yurkov A.M."/>
            <person name="Nowrousian M."/>
            <person name="Sun S."/>
            <person name="Cuomo C.A."/>
            <person name="Heitman J."/>
        </authorList>
    </citation>
    <scope>NUCLEOTIDE SEQUENCE [LARGE SCALE GENOMIC DNA]</scope>
    <source>
        <strain evidence="1 2">PYCC6329</strain>
    </source>
</reference>
<dbReference type="KEGG" id="ker:91102008"/>